<proteinExistence type="predicted"/>
<evidence type="ECO:0008006" key="3">
    <source>
        <dbReference type="Google" id="ProtNLM"/>
    </source>
</evidence>
<name>A0A1M5I479_STRHI</name>
<evidence type="ECO:0000313" key="2">
    <source>
        <dbReference type="Proteomes" id="UP000184501"/>
    </source>
</evidence>
<sequence>MSNMQEALQRMSEAKNALPAGYAQEGLNTLDAIAGQLAQAGVADAYAAELSEARSGFESALRTCVQMSDRLDQDMARVQQVMQGGGFR</sequence>
<dbReference type="AlphaFoldDB" id="A0A1M5I479"/>
<organism evidence="1 2">
    <name type="scientific">Streptoalloteichus hindustanus</name>
    <dbReference type="NCBI Taxonomy" id="2017"/>
    <lineage>
        <taxon>Bacteria</taxon>
        <taxon>Bacillati</taxon>
        <taxon>Actinomycetota</taxon>
        <taxon>Actinomycetes</taxon>
        <taxon>Pseudonocardiales</taxon>
        <taxon>Pseudonocardiaceae</taxon>
        <taxon>Streptoalloteichus</taxon>
    </lineage>
</organism>
<dbReference type="STRING" id="2017.SAMN05444320_10794"/>
<protein>
    <recommendedName>
        <fullName evidence="3">Excreted virulence factor EspC, type VII ESX diderm</fullName>
    </recommendedName>
</protein>
<dbReference type="EMBL" id="FQVN01000007">
    <property type="protein sequence ID" value="SHG23041.1"/>
    <property type="molecule type" value="Genomic_DNA"/>
</dbReference>
<accession>A0A1M5I479</accession>
<gene>
    <name evidence="1" type="ORF">SAMN05444320_10794</name>
</gene>
<dbReference type="RefSeq" id="WP_073486384.1">
    <property type="nucleotide sequence ID" value="NZ_FQVN01000007.1"/>
</dbReference>
<evidence type="ECO:0000313" key="1">
    <source>
        <dbReference type="EMBL" id="SHG23041.1"/>
    </source>
</evidence>
<reference evidence="1 2" key="1">
    <citation type="submission" date="2016-11" db="EMBL/GenBank/DDBJ databases">
        <authorList>
            <person name="Jaros S."/>
            <person name="Januszkiewicz K."/>
            <person name="Wedrychowicz H."/>
        </authorList>
    </citation>
    <scope>NUCLEOTIDE SEQUENCE [LARGE SCALE GENOMIC DNA]</scope>
    <source>
        <strain evidence="1 2">DSM 44523</strain>
    </source>
</reference>
<keyword evidence="2" id="KW-1185">Reference proteome</keyword>
<dbReference type="Proteomes" id="UP000184501">
    <property type="component" value="Unassembled WGS sequence"/>
</dbReference>